<dbReference type="AlphaFoldDB" id="A0A9P4WRZ9"/>
<dbReference type="InterPro" id="IPR013320">
    <property type="entry name" value="ConA-like_dom_sf"/>
</dbReference>
<dbReference type="GO" id="GO:0009251">
    <property type="term" value="P:glucan catabolic process"/>
    <property type="evidence" value="ECO:0007669"/>
    <property type="project" value="TreeGrafter"/>
</dbReference>
<evidence type="ECO:0000313" key="3">
    <source>
        <dbReference type="Proteomes" id="UP000758155"/>
    </source>
</evidence>
<dbReference type="OrthoDB" id="192832at2759"/>
<dbReference type="EMBL" id="SWKV01000026">
    <property type="protein sequence ID" value="KAF3040253.1"/>
    <property type="molecule type" value="Genomic_DNA"/>
</dbReference>
<protein>
    <recommendedName>
        <fullName evidence="4">Hydrolase</fullName>
    </recommendedName>
</protein>
<sequence length="251" mass="27733">MVLLHYLLYALPTFSVANAYELDKKLDFGNFLSSFDFIESHDKYTGGCASYVSKDEATSTGLARFVGNQDGRKSVRLESHDTIDNGIVIADFIHLPANTCGHWRSSWHNCDYDVGGCSAIAPYGTFGDSSNQNGGGIWATQVEAEGIKIWHFARSNIPADITSDSPDPSKRGMPVVSLVLRNRDISKAWRRMKLIFNTTFCGESAGSEAWKDHTQCHAKTGVASCNDYVAKTPSAFDDVYFLVNSVRTYTR</sequence>
<name>A0A9P4WRZ9_9PLEO</name>
<dbReference type="PANTHER" id="PTHR10963">
    <property type="entry name" value="GLYCOSYL HYDROLASE-RELATED"/>
    <property type="match status" value="1"/>
</dbReference>
<dbReference type="Gene3D" id="2.60.120.200">
    <property type="match status" value="2"/>
</dbReference>
<dbReference type="SUPFAM" id="SSF49899">
    <property type="entry name" value="Concanavalin A-like lectins/glucanases"/>
    <property type="match status" value="1"/>
</dbReference>
<keyword evidence="1" id="KW-0732">Signal</keyword>
<organism evidence="2 3">
    <name type="scientific">Didymella heteroderae</name>
    <dbReference type="NCBI Taxonomy" id="1769908"/>
    <lineage>
        <taxon>Eukaryota</taxon>
        <taxon>Fungi</taxon>
        <taxon>Dikarya</taxon>
        <taxon>Ascomycota</taxon>
        <taxon>Pezizomycotina</taxon>
        <taxon>Dothideomycetes</taxon>
        <taxon>Pleosporomycetidae</taxon>
        <taxon>Pleosporales</taxon>
        <taxon>Pleosporineae</taxon>
        <taxon>Didymellaceae</taxon>
        <taxon>Didymella</taxon>
    </lineage>
</organism>
<dbReference type="PANTHER" id="PTHR10963:SF24">
    <property type="entry name" value="GLYCOSIDASE C21B10.07-RELATED"/>
    <property type="match status" value="1"/>
</dbReference>
<dbReference type="Proteomes" id="UP000758155">
    <property type="component" value="Unassembled WGS sequence"/>
</dbReference>
<evidence type="ECO:0000256" key="1">
    <source>
        <dbReference type="SAM" id="SignalP"/>
    </source>
</evidence>
<feature type="signal peptide" evidence="1">
    <location>
        <begin position="1"/>
        <end position="19"/>
    </location>
</feature>
<reference evidence="2" key="1">
    <citation type="submission" date="2019-04" db="EMBL/GenBank/DDBJ databases">
        <title>Sequencing of skin fungus with MAO and IRED activity.</title>
        <authorList>
            <person name="Marsaioli A.J."/>
            <person name="Bonatto J.M.C."/>
            <person name="Reis Junior O."/>
        </authorList>
    </citation>
    <scope>NUCLEOTIDE SEQUENCE</scope>
    <source>
        <strain evidence="2">28M1</strain>
    </source>
</reference>
<dbReference type="InterPro" id="IPR050546">
    <property type="entry name" value="Glycosyl_Hydrlase_16"/>
</dbReference>
<dbReference type="Pfam" id="PF26113">
    <property type="entry name" value="GH16_XgeA"/>
    <property type="match status" value="2"/>
</dbReference>
<proteinExistence type="predicted"/>
<accession>A0A9P4WRZ9</accession>
<feature type="chain" id="PRO_5040337698" description="Hydrolase" evidence="1">
    <location>
        <begin position="20"/>
        <end position="251"/>
    </location>
</feature>
<evidence type="ECO:0000313" key="2">
    <source>
        <dbReference type="EMBL" id="KAF3040253.1"/>
    </source>
</evidence>
<keyword evidence="3" id="KW-1185">Reference proteome</keyword>
<comment type="caution">
    <text evidence="2">The sequence shown here is derived from an EMBL/GenBank/DDBJ whole genome shotgun (WGS) entry which is preliminary data.</text>
</comment>
<gene>
    <name evidence="2" type="ORF">E8E12_003151</name>
</gene>
<evidence type="ECO:0008006" key="4">
    <source>
        <dbReference type="Google" id="ProtNLM"/>
    </source>
</evidence>